<dbReference type="AlphaFoldDB" id="A0A2P2E238"/>
<organism evidence="5 6">
    <name type="scientific">Leptospira ryugenii</name>
    <dbReference type="NCBI Taxonomy" id="1917863"/>
    <lineage>
        <taxon>Bacteria</taxon>
        <taxon>Pseudomonadati</taxon>
        <taxon>Spirochaetota</taxon>
        <taxon>Spirochaetia</taxon>
        <taxon>Leptospirales</taxon>
        <taxon>Leptospiraceae</taxon>
        <taxon>Leptospira</taxon>
    </lineage>
</organism>
<evidence type="ECO:0000313" key="5">
    <source>
        <dbReference type="EMBL" id="GBF50958.1"/>
    </source>
</evidence>
<keyword evidence="2" id="KW-0175">Coiled coil</keyword>
<evidence type="ECO:0000256" key="2">
    <source>
        <dbReference type="SAM" id="Coils"/>
    </source>
</evidence>
<comment type="caution">
    <text evidence="5">The sequence shown here is derived from an EMBL/GenBank/DDBJ whole genome shotgun (WGS) entry which is preliminary data.</text>
</comment>
<keyword evidence="3" id="KW-0472">Membrane</keyword>
<dbReference type="RefSeq" id="WP_108977192.1">
    <property type="nucleotide sequence ID" value="NZ_BFBB01000008.1"/>
</dbReference>
<dbReference type="Pfam" id="PF14559">
    <property type="entry name" value="TPR_19"/>
    <property type="match status" value="1"/>
</dbReference>
<keyword evidence="1" id="KW-0378">Hydrolase</keyword>
<dbReference type="Pfam" id="PF07228">
    <property type="entry name" value="SpoIIE"/>
    <property type="match status" value="1"/>
</dbReference>
<feature type="transmembrane region" description="Helical" evidence="3">
    <location>
        <begin position="212"/>
        <end position="229"/>
    </location>
</feature>
<keyword evidence="3" id="KW-0812">Transmembrane</keyword>
<gene>
    <name evidence="5" type="ORF">LPTSP4_24890</name>
</gene>
<dbReference type="InterPro" id="IPR011990">
    <property type="entry name" value="TPR-like_helical_dom_sf"/>
</dbReference>
<feature type="transmembrane region" description="Helical" evidence="3">
    <location>
        <begin position="274"/>
        <end position="292"/>
    </location>
</feature>
<evidence type="ECO:0000256" key="1">
    <source>
        <dbReference type="ARBA" id="ARBA00022801"/>
    </source>
</evidence>
<protein>
    <submittedName>
        <fullName evidence="5">SpoIIE-like protein phosphatase domain protein</fullName>
    </submittedName>
</protein>
<dbReference type="EMBL" id="BFBB01000008">
    <property type="protein sequence ID" value="GBF50958.1"/>
    <property type="molecule type" value="Genomic_DNA"/>
</dbReference>
<feature type="transmembrane region" description="Helical" evidence="3">
    <location>
        <begin position="249"/>
        <end position="267"/>
    </location>
</feature>
<evidence type="ECO:0000256" key="3">
    <source>
        <dbReference type="SAM" id="Phobius"/>
    </source>
</evidence>
<dbReference type="PANTHER" id="PTHR43156">
    <property type="entry name" value="STAGE II SPORULATION PROTEIN E-RELATED"/>
    <property type="match status" value="1"/>
</dbReference>
<feature type="transmembrane region" description="Helical" evidence="3">
    <location>
        <begin position="330"/>
        <end position="349"/>
    </location>
</feature>
<dbReference type="Pfam" id="PF07695">
    <property type="entry name" value="7TMR-DISM_7TM"/>
    <property type="match status" value="1"/>
</dbReference>
<dbReference type="InterPro" id="IPR001932">
    <property type="entry name" value="PPM-type_phosphatase-like_dom"/>
</dbReference>
<dbReference type="InterPro" id="IPR036457">
    <property type="entry name" value="PPM-type-like_dom_sf"/>
</dbReference>
<name>A0A2P2E238_9LEPT</name>
<keyword evidence="3" id="KW-1133">Transmembrane helix</keyword>
<accession>A0A2P2E238</accession>
<dbReference type="GO" id="GO:0016791">
    <property type="term" value="F:phosphatase activity"/>
    <property type="evidence" value="ECO:0007669"/>
    <property type="project" value="TreeGrafter"/>
</dbReference>
<dbReference type="Gene3D" id="1.25.40.10">
    <property type="entry name" value="Tetratricopeptide repeat domain"/>
    <property type="match status" value="1"/>
</dbReference>
<feature type="domain" description="PPM-type phosphatase" evidence="4">
    <location>
        <begin position="454"/>
        <end position="681"/>
    </location>
</feature>
<dbReference type="SUPFAM" id="SSF48452">
    <property type="entry name" value="TPR-like"/>
    <property type="match status" value="1"/>
</dbReference>
<dbReference type="InterPro" id="IPR011623">
    <property type="entry name" value="7TMR_DISM_rcpt_extracell_dom1"/>
</dbReference>
<dbReference type="InterPro" id="IPR052016">
    <property type="entry name" value="Bact_Sigma-Reg"/>
</dbReference>
<dbReference type="SUPFAM" id="SSF81606">
    <property type="entry name" value="PP2C-like"/>
    <property type="match status" value="1"/>
</dbReference>
<dbReference type="SMART" id="SM00331">
    <property type="entry name" value="PP2C_SIG"/>
    <property type="match status" value="1"/>
</dbReference>
<feature type="coiled-coil region" evidence="2">
    <location>
        <begin position="386"/>
        <end position="420"/>
    </location>
</feature>
<dbReference type="Gene3D" id="3.60.40.10">
    <property type="entry name" value="PPM-type phosphatase domain"/>
    <property type="match status" value="1"/>
</dbReference>
<sequence length="850" mass="98225">MIYKLLLAIGVFYSQTLWALPVDLTKDWYVTKNWTEEDQVSPSWVSLAELPIANALKDIDFGSDSVRRITTIRKFQIKEEDFQATLSDAFSLHLPYISNVHRVFINGKLVHSQGDLDGEHIKTSGYRRHIIVPINRNDLRIGENVLRIWIASELGEECTIYKTMNDIPAKIDFASENQKINEEYFTYMLLFLYLFVGIYHGLFYLKRRNEVYNLYYAMFAVFLSIYMVFRSQAVYYLGLEPYLQTRIEYVVVFFIPVWLLLFMDVFFLGRLSRFAKIIFSVIAVAAFLQFFVTRSISGKILLTWQFTILILAIYYIYLIIRSMISRNKDAYRMLIGMVMLLICGAWDILGATGLLPLQNLNLLRFGFLSFVLGIAVVLANRFLRVHRQVEILNETLEKKVEERTRELKNTLTKVQELKIQQDGDYFLTSLLLDPLSKAIVDSSKVQIQTFTKQKKEFEFKGKRKEIGGDIIIAEKIELEGKSYISFVNGDAMGKSIQGAGGALVMGVVFRSVLKRTQSKEEYRNKTPERWLKDCFIELQSIFESFDGTMLISVVMGLIDEENGLLYFTNAEHPWTVLYRDGVAEFLERELELRKIGTSGLNAEIRIKTFFLERDDVIFIGSDGKDDLILGETETGERIINEDETLILREIEEAKAELPKLVEILQRKGEFSDDLTLIRIQWLGDTSQVRKKDILEVGDKTFPDYEYKKAIESGSYQEAWDRIQSLLLSDSLSSDTKVHLKKEAARIAILRKEFSEAIQLLEEVQPSLLYDNEVLLHLSYSYRKVKNVKKAIDLAEKIRARDPKHFRNLSHLTECYRLIGAKERAEKILAKMATLDPNHPQVAKLKTLLGS</sequence>
<evidence type="ECO:0000313" key="6">
    <source>
        <dbReference type="Proteomes" id="UP000245133"/>
    </source>
</evidence>
<feature type="transmembrane region" description="Helical" evidence="3">
    <location>
        <begin position="361"/>
        <end position="383"/>
    </location>
</feature>
<dbReference type="Proteomes" id="UP000245133">
    <property type="component" value="Unassembled WGS sequence"/>
</dbReference>
<dbReference type="PANTHER" id="PTHR43156:SF2">
    <property type="entry name" value="STAGE II SPORULATION PROTEIN E"/>
    <property type="match status" value="1"/>
</dbReference>
<dbReference type="OrthoDB" id="310377at2"/>
<feature type="transmembrane region" description="Helical" evidence="3">
    <location>
        <begin position="298"/>
        <end position="318"/>
    </location>
</feature>
<keyword evidence="6" id="KW-1185">Reference proteome</keyword>
<proteinExistence type="predicted"/>
<reference evidence="5 6" key="1">
    <citation type="submission" date="2018-02" db="EMBL/GenBank/DDBJ databases">
        <title>Novel Leptospira species isolated from soil and water in Japan.</title>
        <authorList>
            <person name="Nakao R."/>
            <person name="Masuzawa T."/>
        </authorList>
    </citation>
    <scope>NUCLEOTIDE SEQUENCE [LARGE SCALE GENOMIC DNA]</scope>
    <source>
        <strain evidence="5 6">YH101</strain>
    </source>
</reference>
<feature type="transmembrane region" description="Helical" evidence="3">
    <location>
        <begin position="184"/>
        <end position="205"/>
    </location>
</feature>
<evidence type="ECO:0000259" key="4">
    <source>
        <dbReference type="SMART" id="SM00331"/>
    </source>
</evidence>